<feature type="transmembrane region" description="Helical" evidence="7">
    <location>
        <begin position="50"/>
        <end position="72"/>
    </location>
</feature>
<feature type="transmembrane region" description="Helical" evidence="7">
    <location>
        <begin position="165"/>
        <end position="188"/>
    </location>
</feature>
<dbReference type="RefSeq" id="WP_002701538.1">
    <property type="nucleotide sequence ID" value="NZ_AAWS01000038.1"/>
</dbReference>
<evidence type="ECO:0000313" key="9">
    <source>
        <dbReference type="EMBL" id="EAY26128.1"/>
    </source>
</evidence>
<feature type="transmembrane region" description="Helical" evidence="7">
    <location>
        <begin position="128"/>
        <end position="145"/>
    </location>
</feature>
<sequence length="463" mass="52811">MLFQQFVNKFNDEDFLRQFPRSFKYAFHIFTSITMLGASLWVSLSIAYGLYNVAIIPAGFMVTTLLSMWYLYASQNFKIVRFIQILTSMTLPFVYQWTLGGYMATGAVMLWSFIPLFGLLSFTHIERANYWIVWFILLLVASAFIDHQVQVRTPQILQSNINQKFFFTINAGIIGVITFFMIRAYIVVNIKRRKVNRLLKNQRSELIAKNHEIKQKNEAIRLQQAELSDLSHFKDKLLSIISHDLKSPLNTLQGTLTLLGAGAITPEELQVLTLELRDKMQATRYLMENILQWAMMQMEKVKFTPELLNLHDITADTLKVLTATQNKNIELYNDVPAETKVFADAHMVALVIRNLSANAIKFTQQDGEVRVTAQAMDKGYVEVAIQDNGVGIPPDVLPYLFDSTHTYTTEGTDDEKGTGLGLLLCQEFVEKNQGKIWAESTQGEGTTFKFTLPRKAPVLESQK</sequence>
<keyword evidence="3" id="KW-0597">Phosphoprotein</keyword>
<keyword evidence="7" id="KW-1133">Transmembrane helix</keyword>
<dbReference type="InterPro" id="IPR050736">
    <property type="entry name" value="Sensor_HK_Regulatory"/>
</dbReference>
<dbReference type="EC" id="2.7.13.3" evidence="2"/>
<feature type="transmembrane region" description="Helical" evidence="7">
    <location>
        <begin position="101"/>
        <end position="121"/>
    </location>
</feature>
<keyword evidence="5" id="KW-0418">Kinase</keyword>
<dbReference type="InterPro" id="IPR005467">
    <property type="entry name" value="His_kinase_dom"/>
</dbReference>
<dbReference type="eggNOG" id="COG2205">
    <property type="taxonomic scope" value="Bacteria"/>
</dbReference>
<dbReference type="CDD" id="cd00075">
    <property type="entry name" value="HATPase"/>
    <property type="match status" value="1"/>
</dbReference>
<dbReference type="SUPFAM" id="SSF55874">
    <property type="entry name" value="ATPase domain of HSP90 chaperone/DNA topoisomerase II/histidine kinase"/>
    <property type="match status" value="1"/>
</dbReference>
<dbReference type="Pfam" id="PF00512">
    <property type="entry name" value="HisKA"/>
    <property type="match status" value="1"/>
</dbReference>
<evidence type="ECO:0000256" key="6">
    <source>
        <dbReference type="ARBA" id="ARBA00023012"/>
    </source>
</evidence>
<dbReference type="PRINTS" id="PR00344">
    <property type="entry name" value="BCTRLSENSOR"/>
</dbReference>
<evidence type="ECO:0000256" key="3">
    <source>
        <dbReference type="ARBA" id="ARBA00022553"/>
    </source>
</evidence>
<dbReference type="PANTHER" id="PTHR43711">
    <property type="entry name" value="TWO-COMPONENT HISTIDINE KINASE"/>
    <property type="match status" value="1"/>
</dbReference>
<dbReference type="Gene3D" id="1.10.287.130">
    <property type="match status" value="1"/>
</dbReference>
<evidence type="ECO:0000313" key="10">
    <source>
        <dbReference type="Proteomes" id="UP000004095"/>
    </source>
</evidence>
<evidence type="ECO:0000259" key="8">
    <source>
        <dbReference type="PROSITE" id="PS50109"/>
    </source>
</evidence>
<evidence type="ECO:0000256" key="1">
    <source>
        <dbReference type="ARBA" id="ARBA00000085"/>
    </source>
</evidence>
<dbReference type="PANTHER" id="PTHR43711:SF1">
    <property type="entry name" value="HISTIDINE KINASE 1"/>
    <property type="match status" value="1"/>
</dbReference>
<keyword evidence="4" id="KW-0808">Transferase</keyword>
<name>A1ZU15_MICM2</name>
<evidence type="ECO:0000256" key="7">
    <source>
        <dbReference type="SAM" id="Phobius"/>
    </source>
</evidence>
<dbReference type="EMBL" id="AAWS01000038">
    <property type="protein sequence ID" value="EAY26128.1"/>
    <property type="molecule type" value="Genomic_DNA"/>
</dbReference>
<comment type="catalytic activity">
    <reaction evidence="1">
        <text>ATP + protein L-histidine = ADP + protein N-phospho-L-histidine.</text>
        <dbReference type="EC" id="2.7.13.3"/>
    </reaction>
</comment>
<dbReference type="InterPro" id="IPR036097">
    <property type="entry name" value="HisK_dim/P_sf"/>
</dbReference>
<dbReference type="InterPro" id="IPR003661">
    <property type="entry name" value="HisK_dim/P_dom"/>
</dbReference>
<keyword evidence="6" id="KW-0902">Two-component regulatory system</keyword>
<feature type="transmembrane region" description="Helical" evidence="7">
    <location>
        <begin position="25"/>
        <end position="44"/>
    </location>
</feature>
<dbReference type="InterPro" id="IPR004358">
    <property type="entry name" value="Sig_transdc_His_kin-like_C"/>
</dbReference>
<protein>
    <recommendedName>
        <fullName evidence="2">histidine kinase</fullName>
        <ecNumber evidence="2">2.7.13.3</ecNumber>
    </recommendedName>
</protein>
<dbReference type="AlphaFoldDB" id="A1ZU15"/>
<dbReference type="PROSITE" id="PS50109">
    <property type="entry name" value="HIS_KIN"/>
    <property type="match status" value="1"/>
</dbReference>
<dbReference type="OrthoDB" id="9810447at2"/>
<evidence type="ECO:0000256" key="5">
    <source>
        <dbReference type="ARBA" id="ARBA00022777"/>
    </source>
</evidence>
<comment type="caution">
    <text evidence="9">The sequence shown here is derived from an EMBL/GenBank/DDBJ whole genome shotgun (WGS) entry which is preliminary data.</text>
</comment>
<keyword evidence="10" id="KW-1185">Reference proteome</keyword>
<reference evidence="9 10" key="1">
    <citation type="submission" date="2007-01" db="EMBL/GenBank/DDBJ databases">
        <authorList>
            <person name="Haygood M."/>
            <person name="Podell S."/>
            <person name="Anderson C."/>
            <person name="Hopkinson B."/>
            <person name="Roe K."/>
            <person name="Barbeau K."/>
            <person name="Gaasterland T."/>
            <person name="Ferriera S."/>
            <person name="Johnson J."/>
            <person name="Kravitz S."/>
            <person name="Beeson K."/>
            <person name="Sutton G."/>
            <person name="Rogers Y.-H."/>
            <person name="Friedman R."/>
            <person name="Frazier M."/>
            <person name="Venter J.C."/>
        </authorList>
    </citation>
    <scope>NUCLEOTIDE SEQUENCE [LARGE SCALE GENOMIC DNA]</scope>
    <source>
        <strain evidence="9 10">ATCC 23134</strain>
    </source>
</reference>
<keyword evidence="7" id="KW-0812">Transmembrane</keyword>
<accession>A1ZU15</accession>
<dbReference type="InterPro" id="IPR003594">
    <property type="entry name" value="HATPase_dom"/>
</dbReference>
<keyword evidence="7" id="KW-0472">Membrane</keyword>
<dbReference type="InterPro" id="IPR036890">
    <property type="entry name" value="HATPase_C_sf"/>
</dbReference>
<evidence type="ECO:0000256" key="2">
    <source>
        <dbReference type="ARBA" id="ARBA00012438"/>
    </source>
</evidence>
<dbReference type="Gene3D" id="3.30.565.10">
    <property type="entry name" value="Histidine kinase-like ATPase, C-terminal domain"/>
    <property type="match status" value="1"/>
</dbReference>
<proteinExistence type="predicted"/>
<gene>
    <name evidence="9" type="ORF">M23134_06001</name>
</gene>
<dbReference type="SMART" id="SM00387">
    <property type="entry name" value="HATPase_c"/>
    <property type="match status" value="1"/>
</dbReference>
<dbReference type="SMART" id="SM00388">
    <property type="entry name" value="HisKA"/>
    <property type="match status" value="1"/>
</dbReference>
<dbReference type="SUPFAM" id="SSF47384">
    <property type="entry name" value="Homodimeric domain of signal transducing histidine kinase"/>
    <property type="match status" value="1"/>
</dbReference>
<dbReference type="GO" id="GO:0000155">
    <property type="term" value="F:phosphorelay sensor kinase activity"/>
    <property type="evidence" value="ECO:0007669"/>
    <property type="project" value="InterPro"/>
</dbReference>
<dbReference type="Pfam" id="PF02518">
    <property type="entry name" value="HATPase_c"/>
    <property type="match status" value="1"/>
</dbReference>
<organism evidence="9 10">
    <name type="scientific">Microscilla marina ATCC 23134</name>
    <dbReference type="NCBI Taxonomy" id="313606"/>
    <lineage>
        <taxon>Bacteria</taxon>
        <taxon>Pseudomonadati</taxon>
        <taxon>Bacteroidota</taxon>
        <taxon>Cytophagia</taxon>
        <taxon>Cytophagales</taxon>
        <taxon>Microscillaceae</taxon>
        <taxon>Microscilla</taxon>
    </lineage>
</organism>
<feature type="domain" description="Histidine kinase" evidence="8">
    <location>
        <begin position="240"/>
        <end position="456"/>
    </location>
</feature>
<evidence type="ECO:0000256" key="4">
    <source>
        <dbReference type="ARBA" id="ARBA00022679"/>
    </source>
</evidence>
<dbReference type="CDD" id="cd00082">
    <property type="entry name" value="HisKA"/>
    <property type="match status" value="1"/>
</dbReference>
<dbReference type="Proteomes" id="UP000004095">
    <property type="component" value="Unassembled WGS sequence"/>
</dbReference>